<keyword evidence="4" id="KW-1185">Reference proteome</keyword>
<evidence type="ECO:0000259" key="1">
    <source>
        <dbReference type="Pfam" id="PF01636"/>
    </source>
</evidence>
<dbReference type="Proteomes" id="UP001564626">
    <property type="component" value="Unassembled WGS sequence"/>
</dbReference>
<evidence type="ECO:0000313" key="3">
    <source>
        <dbReference type="EMBL" id="MEY8040345.1"/>
    </source>
</evidence>
<dbReference type="CDD" id="cd05154">
    <property type="entry name" value="ACAD10_11_N-like"/>
    <property type="match status" value="1"/>
</dbReference>
<dbReference type="RefSeq" id="WP_369774873.1">
    <property type="nucleotide sequence ID" value="NZ_JBGEHV010000020.1"/>
</dbReference>
<dbReference type="InterPro" id="IPR046252">
    <property type="entry name" value="DUF6285"/>
</dbReference>
<name>A0ABV4CGX1_9PSEU</name>
<proteinExistence type="predicted"/>
<dbReference type="InterPro" id="IPR041726">
    <property type="entry name" value="ACAD10_11_N"/>
</dbReference>
<dbReference type="InterPro" id="IPR011009">
    <property type="entry name" value="Kinase-like_dom_sf"/>
</dbReference>
<accession>A0ABV4CGX1</accession>
<dbReference type="Gene3D" id="3.90.1200.10">
    <property type="match status" value="1"/>
</dbReference>
<gene>
    <name evidence="3" type="ORF">AB8O55_13145</name>
</gene>
<feature type="domain" description="Aminoglycoside phosphotransferase" evidence="1">
    <location>
        <begin position="30"/>
        <end position="273"/>
    </location>
</feature>
<dbReference type="InterPro" id="IPR002575">
    <property type="entry name" value="Aminoglycoside_PTrfase"/>
</dbReference>
<comment type="caution">
    <text evidence="3">The sequence shown here is derived from an EMBL/GenBank/DDBJ whole genome shotgun (WGS) entry which is preliminary data.</text>
</comment>
<protein>
    <submittedName>
        <fullName evidence="3">Phosphotransferase family protein</fullName>
        <ecNumber evidence="3">2.7.-.-</ecNumber>
    </submittedName>
</protein>
<keyword evidence="3" id="KW-0808">Transferase</keyword>
<feature type="domain" description="DUF6285" evidence="2">
    <location>
        <begin position="369"/>
        <end position="450"/>
    </location>
</feature>
<dbReference type="Pfam" id="PF01636">
    <property type="entry name" value="APH"/>
    <property type="match status" value="1"/>
</dbReference>
<evidence type="ECO:0000259" key="2">
    <source>
        <dbReference type="Pfam" id="PF19802"/>
    </source>
</evidence>
<reference evidence="3 4" key="1">
    <citation type="submission" date="2024-08" db="EMBL/GenBank/DDBJ databases">
        <title>Genome mining of Saccharopolyspora cebuensis PGLac3 from Nigerian medicinal plant.</title>
        <authorList>
            <person name="Ezeobiora C.E."/>
            <person name="Igbokwe N.H."/>
            <person name="Amin D.H."/>
            <person name="Mendie U.E."/>
        </authorList>
    </citation>
    <scope>NUCLEOTIDE SEQUENCE [LARGE SCALE GENOMIC DNA]</scope>
    <source>
        <strain evidence="3 4">PGLac3</strain>
    </source>
</reference>
<dbReference type="InterPro" id="IPR051678">
    <property type="entry name" value="AGP_Transferase"/>
</dbReference>
<dbReference type="EC" id="2.7.-.-" evidence="3"/>
<dbReference type="PANTHER" id="PTHR21310:SF57">
    <property type="entry name" value="BLR2944 PROTEIN"/>
    <property type="match status" value="1"/>
</dbReference>
<dbReference type="EMBL" id="JBGEHV010000020">
    <property type="protein sequence ID" value="MEY8040345.1"/>
    <property type="molecule type" value="Genomic_DNA"/>
</dbReference>
<dbReference type="SUPFAM" id="SSF56112">
    <property type="entry name" value="Protein kinase-like (PK-like)"/>
    <property type="match status" value="1"/>
</dbReference>
<dbReference type="Pfam" id="PF19802">
    <property type="entry name" value="DUF6285"/>
    <property type="match status" value="1"/>
</dbReference>
<evidence type="ECO:0000313" key="4">
    <source>
        <dbReference type="Proteomes" id="UP001564626"/>
    </source>
</evidence>
<dbReference type="Gene3D" id="3.30.200.20">
    <property type="entry name" value="Phosphorylase Kinase, domain 1"/>
    <property type="match status" value="1"/>
</dbReference>
<organism evidence="3 4">
    <name type="scientific">Saccharopolyspora cebuensis</name>
    <dbReference type="NCBI Taxonomy" id="418759"/>
    <lineage>
        <taxon>Bacteria</taxon>
        <taxon>Bacillati</taxon>
        <taxon>Actinomycetota</taxon>
        <taxon>Actinomycetes</taxon>
        <taxon>Pseudonocardiales</taxon>
        <taxon>Pseudonocardiaceae</taxon>
        <taxon>Saccharopolyspora</taxon>
    </lineage>
</organism>
<dbReference type="PANTHER" id="PTHR21310">
    <property type="entry name" value="AMINOGLYCOSIDE PHOSPHOTRANSFERASE-RELATED-RELATED"/>
    <property type="match status" value="1"/>
</dbReference>
<dbReference type="GO" id="GO:0016740">
    <property type="term" value="F:transferase activity"/>
    <property type="evidence" value="ECO:0007669"/>
    <property type="project" value="UniProtKB-KW"/>
</dbReference>
<sequence>MNADDPDELARSLGARLHRVLGAPVRVTGLERASGGASRETWLFAARPEGAGGARELVLRRDPVRAPRPEGMAREAAALAAAARSGVAVPPLVDHGTDPGVLGAPYLITGKVGGESIARRLLRDEEYADARRGLARELGRQAARVHRIPPESVPGLSAEDPLERLIADYDALGEPLPAVEIAFRWLREHRPPAPEPAVVHGDFRTGNLLVDRTGLRAVLDWELVHLGDPVEDLGWLCVKAWRFGSASPAGGFGTRDELLDGYAEVAGRRPDPAALRWWEVFGTARWGVICRAQAERHLSGAQPSVELAAIGRRVCEQEHDLLAELAIPRPAPAPEAVPAARSELHGSPSAADLVAAVAGFLRDEVLPGQRGHLRFQSRVAANALAVVERELRHGAGPDAAHRDRLAALGFPGTAALAGAIRRGEVRGEDPRVAEAVWRSVLDRLAVANPRHGTDPRQGGTS</sequence>